<dbReference type="SUPFAM" id="SSF50814">
    <property type="entry name" value="Lipocalins"/>
    <property type="match status" value="1"/>
</dbReference>
<organism evidence="5 6">
    <name type="scientific">Alkalicoccus halolimnae</name>
    <dbReference type="NCBI Taxonomy" id="1667239"/>
    <lineage>
        <taxon>Bacteria</taxon>
        <taxon>Bacillati</taxon>
        <taxon>Bacillota</taxon>
        <taxon>Bacilli</taxon>
        <taxon>Bacillales</taxon>
        <taxon>Bacillaceae</taxon>
        <taxon>Alkalicoccus</taxon>
    </lineage>
</organism>
<dbReference type="Gene3D" id="2.40.128.20">
    <property type="match status" value="1"/>
</dbReference>
<proteinExistence type="predicted"/>
<evidence type="ECO:0000256" key="1">
    <source>
        <dbReference type="ARBA" id="ARBA00022729"/>
    </source>
</evidence>
<dbReference type="EMBL" id="CP144914">
    <property type="protein sequence ID" value="WWD78947.1"/>
    <property type="molecule type" value="Genomic_DNA"/>
</dbReference>
<evidence type="ECO:0000313" key="6">
    <source>
        <dbReference type="Proteomes" id="UP000321816"/>
    </source>
</evidence>
<keyword evidence="6" id="KW-1185">Reference proteome</keyword>
<sequence length="279" mass="32865">MKISSVKTLSIFTLTAFFTAGCGVSDSEEAENTSTEEETKEPGNPGQEHENGEKEEKLSKSEQGHNHNDEHGHNDENDHHDENNYDEEHDHEHNHEHDEETEEIYNGYFEDEQVEGRPLSDWNGDWQSVYPYHQDGTLDEVYEHKAAKDEEMTVEEYKEYYEVGYETDVERIVIEDDTFTFYEGEEKHSSEYTYDGYKILTYEAGNRGVRFIFERAEEEDSMPEYIQFSDHKIYPSESDHFHLYWGDDREALLEDVTNWATYYPSDLDGEEIKKEMTAH</sequence>
<dbReference type="AlphaFoldDB" id="A0A5C7FFT2"/>
<feature type="domain" description="ZinT" evidence="4">
    <location>
        <begin position="101"/>
        <end position="279"/>
    </location>
</feature>
<evidence type="ECO:0000256" key="2">
    <source>
        <dbReference type="ARBA" id="ARBA00022833"/>
    </source>
</evidence>
<dbReference type="InterPro" id="IPR015304">
    <property type="entry name" value="ZinT_dom"/>
</dbReference>
<feature type="compositionally biased region" description="Basic and acidic residues" evidence="3">
    <location>
        <begin position="47"/>
        <end position="98"/>
    </location>
</feature>
<evidence type="ECO:0000256" key="3">
    <source>
        <dbReference type="SAM" id="MobiDB-lite"/>
    </source>
</evidence>
<dbReference type="OrthoDB" id="9810636at2"/>
<keyword evidence="2" id="KW-0862">Zinc</keyword>
<evidence type="ECO:0000313" key="5">
    <source>
        <dbReference type="EMBL" id="WWD78947.1"/>
    </source>
</evidence>
<feature type="region of interest" description="Disordered" evidence="3">
    <location>
        <begin position="25"/>
        <end position="101"/>
    </location>
</feature>
<name>A0A5C7FFT2_9BACI</name>
<dbReference type="PROSITE" id="PS51257">
    <property type="entry name" value="PROKAR_LIPOPROTEIN"/>
    <property type="match status" value="1"/>
</dbReference>
<dbReference type="KEGG" id="ahal:FTX54_010985"/>
<reference evidence="5 6" key="1">
    <citation type="submission" date="2024-01" db="EMBL/GenBank/DDBJ databases">
        <title>Complete Genome Sequence of Alkalicoccus halolimnae BZ-SZ-XJ29T, a Moderately Halophilic Bacterium Isolated from a Salt Lake.</title>
        <authorList>
            <person name="Zhao B."/>
        </authorList>
    </citation>
    <scope>NUCLEOTIDE SEQUENCE [LARGE SCALE GENOMIC DNA]</scope>
    <source>
        <strain evidence="5 6">BZ-SZ-XJ29</strain>
    </source>
</reference>
<feature type="compositionally biased region" description="Acidic residues" evidence="3">
    <location>
        <begin position="26"/>
        <end position="39"/>
    </location>
</feature>
<keyword evidence="1" id="KW-0732">Signal</keyword>
<evidence type="ECO:0000259" key="4">
    <source>
        <dbReference type="Pfam" id="PF09223"/>
    </source>
</evidence>
<dbReference type="InterPro" id="IPR012674">
    <property type="entry name" value="Calycin"/>
</dbReference>
<dbReference type="Proteomes" id="UP000321816">
    <property type="component" value="Chromosome"/>
</dbReference>
<dbReference type="RefSeq" id="WP_147804701.1">
    <property type="nucleotide sequence ID" value="NZ_CP144914.1"/>
</dbReference>
<dbReference type="GO" id="GO:0008270">
    <property type="term" value="F:zinc ion binding"/>
    <property type="evidence" value="ECO:0007669"/>
    <property type="project" value="InterPro"/>
</dbReference>
<gene>
    <name evidence="5" type="ORF">FTX54_010985</name>
</gene>
<protein>
    <submittedName>
        <fullName evidence="5">Metal-binding protein ZinT</fullName>
    </submittedName>
</protein>
<accession>A0A5C7FFT2</accession>
<dbReference type="Pfam" id="PF09223">
    <property type="entry name" value="ZinT"/>
    <property type="match status" value="1"/>
</dbReference>